<evidence type="ECO:0000313" key="2">
    <source>
        <dbReference type="EMBL" id="PCS24267.1"/>
    </source>
</evidence>
<sequence length="95" mass="11103">MKQYNQALVNHISVTFWIDVAAIKAWNCLIHQSPRYRGFIFSDTEIETALMVKDIFKLPLCRLKSFLNSFFTLINIPLKYSTDSCIHNAFEDRIS</sequence>
<organism evidence="2 3">
    <name type="scientific">Candidatus Enterovibrio escicola</name>
    <dbReference type="NCBI Taxonomy" id="1927127"/>
    <lineage>
        <taxon>Bacteria</taxon>
        <taxon>Pseudomonadati</taxon>
        <taxon>Pseudomonadota</taxon>
        <taxon>Gammaproteobacteria</taxon>
        <taxon>Vibrionales</taxon>
        <taxon>Vibrionaceae</taxon>
        <taxon>Enterovibrio</taxon>
    </lineage>
</organism>
<dbReference type="EMBL" id="NBYY01000002">
    <property type="protein sequence ID" value="PCS24267.1"/>
    <property type="molecule type" value="Genomic_DNA"/>
</dbReference>
<reference evidence="3" key="1">
    <citation type="submission" date="2017-04" db="EMBL/GenBank/DDBJ databases">
        <title>Genome evolution of the luminous symbionts of deep sea anglerfish.</title>
        <authorList>
            <person name="Hendry T.A."/>
        </authorList>
    </citation>
    <scope>NUCLEOTIDE SEQUENCE [LARGE SCALE GENOMIC DNA]</scope>
</reference>
<name>A0A2A5T7Z2_9GAMM</name>
<comment type="caution">
    <text evidence="2">The sequence shown here is derived from an EMBL/GenBank/DDBJ whole genome shotgun (WGS) entry which is preliminary data.</text>
</comment>
<gene>
    <name evidence="2" type="ORF">BTN49_0085</name>
</gene>
<proteinExistence type="predicted"/>
<feature type="domain" description="Transposase DDE" evidence="1">
    <location>
        <begin position="13"/>
        <end position="86"/>
    </location>
</feature>
<protein>
    <submittedName>
        <fullName evidence="2">Mobile element protein</fullName>
    </submittedName>
</protein>
<keyword evidence="3" id="KW-1185">Reference proteome</keyword>
<evidence type="ECO:0000313" key="3">
    <source>
        <dbReference type="Proteomes" id="UP000219020"/>
    </source>
</evidence>
<dbReference type="Pfam" id="PF13737">
    <property type="entry name" value="DDE_Tnp_1_5"/>
    <property type="match status" value="1"/>
</dbReference>
<dbReference type="AlphaFoldDB" id="A0A2A5T7Z2"/>
<dbReference type="InterPro" id="IPR025668">
    <property type="entry name" value="Tnp_DDE_dom"/>
</dbReference>
<evidence type="ECO:0000259" key="1">
    <source>
        <dbReference type="Pfam" id="PF13737"/>
    </source>
</evidence>
<accession>A0A2A5T7Z2</accession>
<dbReference type="Proteomes" id="UP000219020">
    <property type="component" value="Unassembled WGS sequence"/>
</dbReference>